<name>A0A8X7X8I8_POLSE</name>
<evidence type="ECO:0000256" key="7">
    <source>
        <dbReference type="ARBA" id="ARBA00054865"/>
    </source>
</evidence>
<evidence type="ECO:0000256" key="11">
    <source>
        <dbReference type="SAM" id="SignalP"/>
    </source>
</evidence>
<proteinExistence type="inferred from homology"/>
<comment type="similarity">
    <text evidence="2 10">Belongs to the calycin superfamily. Lipocalin family.</text>
</comment>
<comment type="function">
    <text evidence="7">RBP delivers retinol from the liver stores to the peripheral tissues. In plasma, the RBP-retinol complex interacts with transthyretin, this prevents its loss by filtration through the kidney glomeruli.</text>
</comment>
<feature type="domain" description="Lipocalin/cytosolic fatty-acid binding" evidence="12">
    <location>
        <begin position="38"/>
        <end position="167"/>
    </location>
</feature>
<evidence type="ECO:0000256" key="10">
    <source>
        <dbReference type="RuleBase" id="RU003695"/>
    </source>
</evidence>
<dbReference type="SUPFAM" id="SSF50814">
    <property type="entry name" value="Lipocalins"/>
    <property type="match status" value="1"/>
</dbReference>
<reference evidence="13 14" key="1">
    <citation type="journal article" date="2021" name="Cell">
        <title>Tracing the genetic footprints of vertebrate landing in non-teleost ray-finned fishes.</title>
        <authorList>
            <person name="Bi X."/>
            <person name="Wang K."/>
            <person name="Yang L."/>
            <person name="Pan H."/>
            <person name="Jiang H."/>
            <person name="Wei Q."/>
            <person name="Fang M."/>
            <person name="Yu H."/>
            <person name="Zhu C."/>
            <person name="Cai Y."/>
            <person name="He Y."/>
            <person name="Gan X."/>
            <person name="Zeng H."/>
            <person name="Yu D."/>
            <person name="Zhu Y."/>
            <person name="Jiang H."/>
            <person name="Qiu Q."/>
            <person name="Yang H."/>
            <person name="Zhang Y.E."/>
            <person name="Wang W."/>
            <person name="Zhu M."/>
            <person name="He S."/>
            <person name="Zhang G."/>
        </authorList>
    </citation>
    <scope>NUCLEOTIDE SEQUENCE [LARGE SCALE GENOMIC DNA]</scope>
    <source>
        <strain evidence="13">Bchr_013</strain>
    </source>
</reference>
<dbReference type="GO" id="GO:0005615">
    <property type="term" value="C:extracellular space"/>
    <property type="evidence" value="ECO:0007669"/>
    <property type="project" value="TreeGrafter"/>
</dbReference>
<keyword evidence="5" id="KW-0683">Retinol-binding</keyword>
<feature type="chain" id="PRO_5036442641" description="Plasma retinol-binding protein II" evidence="11">
    <location>
        <begin position="18"/>
        <end position="202"/>
    </location>
</feature>
<dbReference type="PIRSF" id="PIRSF036893">
    <property type="entry name" value="Lipocalin_ApoD"/>
    <property type="match status" value="1"/>
</dbReference>
<keyword evidence="6" id="KW-1015">Disulfide bond</keyword>
<dbReference type="EMBL" id="JAATIS010004040">
    <property type="protein sequence ID" value="KAG2463401.1"/>
    <property type="molecule type" value="Genomic_DNA"/>
</dbReference>
<dbReference type="InterPro" id="IPR000566">
    <property type="entry name" value="Lipocln_cytosolic_FA-bd_dom"/>
</dbReference>
<keyword evidence="14" id="KW-1185">Reference proteome</keyword>
<comment type="caution">
    <text evidence="13">The sequence shown here is derived from an EMBL/GenBank/DDBJ whole genome shotgun (WGS) entry which is preliminary data.</text>
</comment>
<accession>A0A8X7X8I8</accession>
<protein>
    <recommendedName>
        <fullName evidence="8">Plasma retinol-binding protein II</fullName>
    </recommendedName>
</protein>
<feature type="signal peptide" evidence="11">
    <location>
        <begin position="1"/>
        <end position="17"/>
    </location>
</feature>
<comment type="subcellular location">
    <subcellularLocation>
        <location evidence="1">Secreted</location>
    </subcellularLocation>
</comment>
<dbReference type="PROSITE" id="PS00213">
    <property type="entry name" value="LIPOCALIN"/>
    <property type="match status" value="1"/>
</dbReference>
<sequence length="202" mass="23364">MKSVILLVFCYMVSCWAQHDCIVDNIPVMQDFDKYRFAGKWYAVAKKDPEGLFLQDNIVAEYTINPDGTMAATAKGRVELLNNWEVCAEMIGTFTDTPDPAKFKLKYWGAAAYLQQGDDEHWIVDTDYDSYAVHYSCRKIHFDGTCSDSYSFIFSRDPTGLPNHAHKMVRKAQENICLARQYRRVAHNGKKWLLRWKQLPDS</sequence>
<dbReference type="PRINTS" id="PR00179">
    <property type="entry name" value="LIPOCALIN"/>
</dbReference>
<evidence type="ECO:0000256" key="6">
    <source>
        <dbReference type="ARBA" id="ARBA00023157"/>
    </source>
</evidence>
<keyword evidence="3" id="KW-0813">Transport</keyword>
<dbReference type="Gene3D" id="2.40.128.20">
    <property type="match status" value="1"/>
</dbReference>
<dbReference type="GO" id="GO:0034632">
    <property type="term" value="F:retinol transmembrane transporter activity"/>
    <property type="evidence" value="ECO:0007669"/>
    <property type="project" value="InterPro"/>
</dbReference>
<evidence type="ECO:0000256" key="9">
    <source>
        <dbReference type="PIRSR" id="PIRSR036893-51"/>
    </source>
</evidence>
<gene>
    <name evidence="13" type="primary">Rbp4</name>
    <name evidence="13" type="ORF">GTO96_0001528</name>
</gene>
<feature type="non-terminal residue" evidence="13">
    <location>
        <position position="1"/>
    </location>
</feature>
<feature type="binding site" evidence="9">
    <location>
        <position position="115"/>
    </location>
    <ligand>
        <name>substrate</name>
    </ligand>
</feature>
<dbReference type="InterPro" id="IPR012674">
    <property type="entry name" value="Calycin"/>
</dbReference>
<evidence type="ECO:0000313" key="14">
    <source>
        <dbReference type="Proteomes" id="UP000886611"/>
    </source>
</evidence>
<evidence type="ECO:0000256" key="5">
    <source>
        <dbReference type="ARBA" id="ARBA00023072"/>
    </source>
</evidence>
<evidence type="ECO:0000256" key="2">
    <source>
        <dbReference type="ARBA" id="ARBA00006889"/>
    </source>
</evidence>
<evidence type="ECO:0000313" key="13">
    <source>
        <dbReference type="EMBL" id="KAG2463401.1"/>
    </source>
</evidence>
<evidence type="ECO:0000256" key="3">
    <source>
        <dbReference type="ARBA" id="ARBA00022448"/>
    </source>
</evidence>
<evidence type="ECO:0000256" key="1">
    <source>
        <dbReference type="ARBA" id="ARBA00004613"/>
    </source>
</evidence>
<keyword evidence="11" id="KW-0732">Signal</keyword>
<feature type="non-terminal residue" evidence="13">
    <location>
        <position position="202"/>
    </location>
</feature>
<dbReference type="PANTHER" id="PTHR11873">
    <property type="entry name" value="RETINOL-BINDING PROTEIN 4"/>
    <property type="match status" value="1"/>
</dbReference>
<dbReference type="GO" id="GO:0019841">
    <property type="term" value="F:retinol binding"/>
    <property type="evidence" value="ECO:0007669"/>
    <property type="project" value="UniProtKB-KW"/>
</dbReference>
<dbReference type="FunFam" id="2.40.128.20:FF:000004">
    <property type="entry name" value="Retinol-binding protein 4"/>
    <property type="match status" value="1"/>
</dbReference>
<organism evidence="13 14">
    <name type="scientific">Polypterus senegalus</name>
    <name type="common">Senegal bichir</name>
    <dbReference type="NCBI Taxonomy" id="55291"/>
    <lineage>
        <taxon>Eukaryota</taxon>
        <taxon>Metazoa</taxon>
        <taxon>Chordata</taxon>
        <taxon>Craniata</taxon>
        <taxon>Vertebrata</taxon>
        <taxon>Euteleostomi</taxon>
        <taxon>Actinopterygii</taxon>
        <taxon>Polypteriformes</taxon>
        <taxon>Polypteridae</taxon>
        <taxon>Polypterus</taxon>
    </lineage>
</organism>
<dbReference type="PIRSF" id="PIRSF500204">
    <property type="entry name" value="RBP_purpurin"/>
    <property type="match status" value="1"/>
</dbReference>
<dbReference type="GO" id="GO:0060417">
    <property type="term" value="C:yolk"/>
    <property type="evidence" value="ECO:0007669"/>
    <property type="project" value="UniProtKB-ARBA"/>
</dbReference>
<dbReference type="Proteomes" id="UP000886611">
    <property type="component" value="Unassembled WGS sequence"/>
</dbReference>
<dbReference type="PRINTS" id="PR01174">
    <property type="entry name" value="RETINOLBNDNG"/>
</dbReference>
<dbReference type="InterPro" id="IPR022272">
    <property type="entry name" value="Lipocalin_CS"/>
</dbReference>
<keyword evidence="4" id="KW-0964">Secreted</keyword>
<evidence type="ECO:0000256" key="8">
    <source>
        <dbReference type="ARBA" id="ARBA00082024"/>
    </source>
</evidence>
<evidence type="ECO:0000256" key="4">
    <source>
        <dbReference type="ARBA" id="ARBA00022525"/>
    </source>
</evidence>
<evidence type="ECO:0000259" key="12">
    <source>
        <dbReference type="Pfam" id="PF00061"/>
    </source>
</evidence>
<dbReference type="AlphaFoldDB" id="A0A8X7X8I8"/>
<dbReference type="Pfam" id="PF00061">
    <property type="entry name" value="Lipocalin"/>
    <property type="match status" value="1"/>
</dbReference>
<dbReference type="InterPro" id="IPR022271">
    <property type="entry name" value="Lipocalin_ApoD"/>
</dbReference>
<dbReference type="InterPro" id="IPR002449">
    <property type="entry name" value="Retinol-bd/Purpurin"/>
</dbReference>
<dbReference type="PANTHER" id="PTHR11873:SF2">
    <property type="entry name" value="RETINOL-BINDING PROTEIN 4"/>
    <property type="match status" value="1"/>
</dbReference>